<dbReference type="GeneID" id="107123029"/>
<name>A0ABM1L6T5_GEKJA</name>
<keyword evidence="1" id="KW-0040">ANK repeat</keyword>
<dbReference type="Pfam" id="PF12796">
    <property type="entry name" value="Ank_2"/>
    <property type="match status" value="1"/>
</dbReference>
<dbReference type="SUPFAM" id="SSF48403">
    <property type="entry name" value="Ankyrin repeat"/>
    <property type="match status" value="1"/>
</dbReference>
<sequence length="485" mass="53721">MQSLQERHALPISCMNLEKEDDLGPVQVHRKALSQQNEILHLPRIHSLGNSAQEENGNLQQELFSLKIRNCTLFKAVPLPHIGNKMAPSLSDAGGRAGPAKQFLGLLFSPEKDAFEKMFSRFDSTAVAGWQRKAHGFMSDLGAWSGSGDNFVQFAHFWLSELQHTQKQQLLELEMGIIEDKLRLALLQGSDSGEFQPLDFNTILAAALSEYPTGLVSSLSPYVFLDYLNFMSSAQTSGYKKMLSSIQYTTKNAQIAQWLLAIRAFVLANLWHAIVKFYKALVNTQISSEQHVKSSVSSDKKHPCDVVKERALQSVQLGYTDVLDYLVRNQKLDLGVVDEKNRNLLFLAAVYDQSKILDYFLEMTLPIPDVNQAAENGNTPLHAAVNTGKMHLVSLLLHYPGINVNTPNPQCDGATPLHLAIVYGQLGICYLLLNAAADVESLVGGLSPLQLAETFGNEAIVGLLKMHVKRFKLESKMLGLSALEF</sequence>
<evidence type="ECO:0000313" key="4">
    <source>
        <dbReference type="RefSeq" id="XP_015281672.1"/>
    </source>
</evidence>
<accession>A0ABM1L6T5</accession>
<evidence type="ECO:0000313" key="3">
    <source>
        <dbReference type="Proteomes" id="UP000694871"/>
    </source>
</evidence>
<protein>
    <submittedName>
        <fullName evidence="4">Uncharacterized protein LOC107123029</fullName>
    </submittedName>
</protein>
<feature type="domain" description="SIPAR" evidence="2">
    <location>
        <begin position="7"/>
        <end position="267"/>
    </location>
</feature>
<dbReference type="RefSeq" id="XP_015281672.1">
    <property type="nucleotide sequence ID" value="XM_015426186.1"/>
</dbReference>
<dbReference type="InterPro" id="IPR002110">
    <property type="entry name" value="Ankyrin_rpt"/>
</dbReference>
<gene>
    <name evidence="4" type="primary">LOC107123029</name>
</gene>
<organism evidence="3 4">
    <name type="scientific">Gekko japonicus</name>
    <name type="common">Schlegel's Japanese gecko</name>
    <dbReference type="NCBI Taxonomy" id="146911"/>
    <lineage>
        <taxon>Eukaryota</taxon>
        <taxon>Metazoa</taxon>
        <taxon>Chordata</taxon>
        <taxon>Craniata</taxon>
        <taxon>Vertebrata</taxon>
        <taxon>Euteleostomi</taxon>
        <taxon>Lepidosauria</taxon>
        <taxon>Squamata</taxon>
        <taxon>Bifurcata</taxon>
        <taxon>Gekkota</taxon>
        <taxon>Gekkonidae</taxon>
        <taxon>Gekkoninae</taxon>
        <taxon>Gekko</taxon>
    </lineage>
</organism>
<feature type="repeat" description="ANK" evidence="1">
    <location>
        <begin position="376"/>
        <end position="409"/>
    </location>
</feature>
<dbReference type="InterPro" id="IPR040355">
    <property type="entry name" value="FAM220A"/>
</dbReference>
<proteinExistence type="predicted"/>
<keyword evidence="3" id="KW-1185">Reference proteome</keyword>
<dbReference type="PANTHER" id="PTHR31980">
    <property type="entry name" value="PROTEIN FAM220A"/>
    <property type="match status" value="1"/>
</dbReference>
<dbReference type="InterPro" id="IPR036770">
    <property type="entry name" value="Ankyrin_rpt-contain_sf"/>
</dbReference>
<dbReference type="PANTHER" id="PTHR31980:SF1">
    <property type="entry name" value="PROTEIN FAM220A"/>
    <property type="match status" value="1"/>
</dbReference>
<dbReference type="SMART" id="SM00248">
    <property type="entry name" value="ANK"/>
    <property type="match status" value="4"/>
</dbReference>
<dbReference type="Gene3D" id="1.25.40.20">
    <property type="entry name" value="Ankyrin repeat-containing domain"/>
    <property type="match status" value="1"/>
</dbReference>
<dbReference type="PROSITE" id="PS50297">
    <property type="entry name" value="ANK_REP_REGION"/>
    <property type="match status" value="2"/>
</dbReference>
<dbReference type="Proteomes" id="UP000694871">
    <property type="component" value="Unplaced"/>
</dbReference>
<feature type="repeat" description="ANK" evidence="1">
    <location>
        <begin position="412"/>
        <end position="440"/>
    </location>
</feature>
<evidence type="ECO:0000259" key="2">
    <source>
        <dbReference type="Pfam" id="PF15487"/>
    </source>
</evidence>
<dbReference type="Pfam" id="PF15487">
    <property type="entry name" value="FAM220"/>
    <property type="match status" value="1"/>
</dbReference>
<dbReference type="InterPro" id="IPR029155">
    <property type="entry name" value="SIPAR"/>
</dbReference>
<dbReference type="PROSITE" id="PS50088">
    <property type="entry name" value="ANK_REPEAT"/>
    <property type="match status" value="2"/>
</dbReference>
<reference evidence="4" key="1">
    <citation type="submission" date="2025-08" db="UniProtKB">
        <authorList>
            <consortium name="RefSeq"/>
        </authorList>
    </citation>
    <scope>IDENTIFICATION</scope>
</reference>
<evidence type="ECO:0000256" key="1">
    <source>
        <dbReference type="PROSITE-ProRule" id="PRU00023"/>
    </source>
</evidence>